<feature type="transmembrane region" description="Helical" evidence="3">
    <location>
        <begin position="392"/>
        <end position="413"/>
    </location>
</feature>
<keyword evidence="6" id="KW-1185">Reference proteome</keyword>
<dbReference type="InterPro" id="IPR051681">
    <property type="entry name" value="Ser/Thr_Kinases-Pseudokinases"/>
</dbReference>
<dbReference type="Proteomes" id="UP000243217">
    <property type="component" value="Unassembled WGS sequence"/>
</dbReference>
<keyword evidence="3" id="KW-1133">Transmembrane helix</keyword>
<evidence type="ECO:0000256" key="2">
    <source>
        <dbReference type="ARBA" id="ARBA00022737"/>
    </source>
</evidence>
<dbReference type="OrthoDB" id="4062651at2759"/>
<evidence type="ECO:0000259" key="4">
    <source>
        <dbReference type="PROSITE" id="PS50011"/>
    </source>
</evidence>
<dbReference type="SUPFAM" id="SSF52058">
    <property type="entry name" value="L domain-like"/>
    <property type="match status" value="1"/>
</dbReference>
<keyword evidence="3" id="KW-0472">Membrane</keyword>
<dbReference type="PROSITE" id="PS00108">
    <property type="entry name" value="PROTEIN_KINASE_ST"/>
    <property type="match status" value="1"/>
</dbReference>
<dbReference type="InterPro" id="IPR032675">
    <property type="entry name" value="LRR_dom_sf"/>
</dbReference>
<reference evidence="5 6" key="1">
    <citation type="journal article" date="2014" name="Genome Biol. Evol.">
        <title>The secreted proteins of Achlya hypogyna and Thraustotheca clavata identify the ancestral oomycete secretome and reveal gene acquisitions by horizontal gene transfer.</title>
        <authorList>
            <person name="Misner I."/>
            <person name="Blouin N."/>
            <person name="Leonard G."/>
            <person name="Richards T.A."/>
            <person name="Lane C.E."/>
        </authorList>
    </citation>
    <scope>NUCLEOTIDE SEQUENCE [LARGE SCALE GENOMIC DNA]</scope>
    <source>
        <strain evidence="5 6">ATCC 34112</strain>
    </source>
</reference>
<dbReference type="GO" id="GO:0004674">
    <property type="term" value="F:protein serine/threonine kinase activity"/>
    <property type="evidence" value="ECO:0007669"/>
    <property type="project" value="TreeGrafter"/>
</dbReference>
<dbReference type="InterPro" id="IPR003591">
    <property type="entry name" value="Leu-rich_rpt_typical-subtyp"/>
</dbReference>
<dbReference type="Gene3D" id="1.10.510.10">
    <property type="entry name" value="Transferase(Phosphotransferase) domain 1"/>
    <property type="match status" value="1"/>
</dbReference>
<evidence type="ECO:0000256" key="1">
    <source>
        <dbReference type="ARBA" id="ARBA00022614"/>
    </source>
</evidence>
<dbReference type="Pfam" id="PF07714">
    <property type="entry name" value="PK_Tyr_Ser-Thr"/>
    <property type="match status" value="1"/>
</dbReference>
<dbReference type="InterPro" id="IPR008271">
    <property type="entry name" value="Ser/Thr_kinase_AS"/>
</dbReference>
<comment type="caution">
    <text evidence="5">The sequence shown here is derived from an EMBL/GenBank/DDBJ whole genome shotgun (WGS) entry which is preliminary data.</text>
</comment>
<protein>
    <submittedName>
        <fullName evidence="5">Kinase</fullName>
    </submittedName>
</protein>
<dbReference type="Gene3D" id="3.80.10.10">
    <property type="entry name" value="Ribonuclease Inhibitor"/>
    <property type="match status" value="1"/>
</dbReference>
<gene>
    <name evidence="5" type="ORF">THRCLA_10038</name>
</gene>
<dbReference type="PANTHER" id="PTHR44329:SF214">
    <property type="entry name" value="PROTEIN KINASE DOMAIN-CONTAINING PROTEIN"/>
    <property type="match status" value="1"/>
</dbReference>
<evidence type="ECO:0000313" key="6">
    <source>
        <dbReference type="Proteomes" id="UP000243217"/>
    </source>
</evidence>
<feature type="domain" description="Protein kinase" evidence="4">
    <location>
        <begin position="467"/>
        <end position="757"/>
    </location>
</feature>
<sequence length="763" mass="86135">MGRLMVAMAMVMADNNQSKDISYYPLEGTITNTSLIEHINQTTFTTRCESCNLSSFRKPTWRVNVDDSTCIWHPDGTCTIGVNLNENDIPTSDWPGLSNGDKRSTQFMMGTGKEIKYVEGLSSVISYITLFRLGIETLSRDLTSNKRSPPYDRGVEATQLNFSDNHIKNIDRIATSDQLFNLFVDRNWIENVGDISTMKELRILNLNANRIKSINNTIWPSKLDTLYLDSNQITYLPTSIGSNLRRLTTLSLQNNSISSIDGIYFGDNLNSLYLANNALSQLNGAGLPSGLDTLHLQYNKLKWVNASLLPTSLSELCLLGNPNVRISGDSQAFETLKKLNASDASCNPSTSSLTLASVVCSDSHATPQILWGVYQFCILPLANSSDKQSSRVLTVAFSVFCALVLIIGAGVFYEMRRRRQRYEQDYASWQETASPRFRVSIADSAHLINDLRFDPEYQRYRIPTEWIVRERVIARGGFGIVYLATMTNDKGRKQKVALKRMLPERLQNVRAIEDFMEEIRFCIRLQHVNIVEFVGYSWTTLPNLCVLTEYMSQGDLWTLLDRDHDTQSIPWGSTSNSTAMLEEIRRIKQFTKIGVLVDVLKALIYLHAQDVIHRDLKAKNVMLNDLFVAKLTDFGTSREASEETMTSEIGTVAWIAPEVLKGVRYTEKADMYSFGVLLSEMDMMEVPYSNINRLLPESESHHGAELARTRIAMLVVAGELRPIFSTDCPPLILNIARRCLAYLPQDRPTAHDVYTWIQAGQIS</sequence>
<organism evidence="5 6">
    <name type="scientific">Thraustotheca clavata</name>
    <dbReference type="NCBI Taxonomy" id="74557"/>
    <lineage>
        <taxon>Eukaryota</taxon>
        <taxon>Sar</taxon>
        <taxon>Stramenopiles</taxon>
        <taxon>Oomycota</taxon>
        <taxon>Saprolegniomycetes</taxon>
        <taxon>Saprolegniales</taxon>
        <taxon>Achlyaceae</taxon>
        <taxon>Thraustotheca</taxon>
    </lineage>
</organism>
<dbReference type="Pfam" id="PF13855">
    <property type="entry name" value="LRR_8"/>
    <property type="match status" value="1"/>
</dbReference>
<dbReference type="InterPro" id="IPR000719">
    <property type="entry name" value="Prot_kinase_dom"/>
</dbReference>
<dbReference type="InterPro" id="IPR001611">
    <property type="entry name" value="Leu-rich_rpt"/>
</dbReference>
<dbReference type="SUPFAM" id="SSF56112">
    <property type="entry name" value="Protein kinase-like (PK-like)"/>
    <property type="match status" value="1"/>
</dbReference>
<evidence type="ECO:0000313" key="5">
    <source>
        <dbReference type="EMBL" id="OQR88898.1"/>
    </source>
</evidence>
<dbReference type="GO" id="GO:0005524">
    <property type="term" value="F:ATP binding"/>
    <property type="evidence" value="ECO:0007669"/>
    <property type="project" value="InterPro"/>
</dbReference>
<accession>A0A1V9YT41</accession>
<dbReference type="PANTHER" id="PTHR44329">
    <property type="entry name" value="SERINE/THREONINE-PROTEIN KINASE TNNI3K-RELATED"/>
    <property type="match status" value="1"/>
</dbReference>
<dbReference type="PROSITE" id="PS50011">
    <property type="entry name" value="PROTEIN_KINASE_DOM"/>
    <property type="match status" value="1"/>
</dbReference>
<keyword evidence="3" id="KW-0812">Transmembrane</keyword>
<keyword evidence="5" id="KW-0418">Kinase</keyword>
<name>A0A1V9YT41_9STRA</name>
<dbReference type="SMART" id="SM00369">
    <property type="entry name" value="LRR_TYP"/>
    <property type="match status" value="4"/>
</dbReference>
<dbReference type="InterPro" id="IPR011009">
    <property type="entry name" value="Kinase-like_dom_sf"/>
</dbReference>
<dbReference type="SMART" id="SM00220">
    <property type="entry name" value="S_TKc"/>
    <property type="match status" value="1"/>
</dbReference>
<keyword evidence="5" id="KW-0808">Transferase</keyword>
<proteinExistence type="predicted"/>
<dbReference type="InterPro" id="IPR001245">
    <property type="entry name" value="Ser-Thr/Tyr_kinase_cat_dom"/>
</dbReference>
<keyword evidence="2" id="KW-0677">Repeat</keyword>
<evidence type="ECO:0000256" key="3">
    <source>
        <dbReference type="SAM" id="Phobius"/>
    </source>
</evidence>
<dbReference type="PROSITE" id="PS51450">
    <property type="entry name" value="LRR"/>
    <property type="match status" value="2"/>
</dbReference>
<keyword evidence="1" id="KW-0433">Leucine-rich repeat</keyword>
<dbReference type="EMBL" id="JNBS01002956">
    <property type="protein sequence ID" value="OQR88898.1"/>
    <property type="molecule type" value="Genomic_DNA"/>
</dbReference>
<dbReference type="AlphaFoldDB" id="A0A1V9YT41"/>
<dbReference type="STRING" id="74557.A0A1V9YT41"/>